<dbReference type="InterPro" id="IPR036366">
    <property type="entry name" value="PGBDSf"/>
</dbReference>
<dbReference type="SUPFAM" id="SSF54106">
    <property type="entry name" value="LysM domain"/>
    <property type="match status" value="1"/>
</dbReference>
<accession>A0A937X694</accession>
<dbReference type="Gene3D" id="3.10.350.10">
    <property type="entry name" value="LysM domain"/>
    <property type="match status" value="1"/>
</dbReference>
<evidence type="ECO:0000313" key="2">
    <source>
        <dbReference type="EMBL" id="MBM3275542.1"/>
    </source>
</evidence>
<proteinExistence type="predicted"/>
<dbReference type="Gene3D" id="1.10.101.10">
    <property type="entry name" value="PGBD-like superfamily/PGBD"/>
    <property type="match status" value="1"/>
</dbReference>
<dbReference type="EMBL" id="VGJX01000618">
    <property type="protein sequence ID" value="MBM3275542.1"/>
    <property type="molecule type" value="Genomic_DNA"/>
</dbReference>
<gene>
    <name evidence="2" type="ORF">FJZ00_10330</name>
</gene>
<dbReference type="Pfam" id="PF01471">
    <property type="entry name" value="PG_binding_1"/>
    <property type="match status" value="1"/>
</dbReference>
<dbReference type="InterPro" id="IPR018392">
    <property type="entry name" value="LysM"/>
</dbReference>
<dbReference type="Pfam" id="PF01476">
    <property type="entry name" value="LysM"/>
    <property type="match status" value="1"/>
</dbReference>
<dbReference type="AlphaFoldDB" id="A0A937X694"/>
<dbReference type="SUPFAM" id="SSF47090">
    <property type="entry name" value="PGBD-like"/>
    <property type="match status" value="1"/>
</dbReference>
<dbReference type="CDD" id="cd00118">
    <property type="entry name" value="LysM"/>
    <property type="match status" value="1"/>
</dbReference>
<evidence type="ECO:0000313" key="3">
    <source>
        <dbReference type="Proteomes" id="UP000703893"/>
    </source>
</evidence>
<feature type="domain" description="LysM" evidence="1">
    <location>
        <begin position="123"/>
        <end position="170"/>
    </location>
</feature>
<dbReference type="InterPro" id="IPR036779">
    <property type="entry name" value="LysM_dom_sf"/>
</dbReference>
<evidence type="ECO:0000259" key="1">
    <source>
        <dbReference type="PROSITE" id="PS51782"/>
    </source>
</evidence>
<dbReference type="InterPro" id="IPR002477">
    <property type="entry name" value="Peptidoglycan-bd-like"/>
</dbReference>
<dbReference type="PANTHER" id="PTHR34700:SF4">
    <property type="entry name" value="PHAGE-LIKE ELEMENT PBSX PROTEIN XKDP"/>
    <property type="match status" value="1"/>
</dbReference>
<dbReference type="InterPro" id="IPR036365">
    <property type="entry name" value="PGBD-like_sf"/>
</dbReference>
<dbReference type="InterPro" id="IPR052196">
    <property type="entry name" value="Bact_Kbp"/>
</dbReference>
<sequence length="176" mass="19350">MAETQGLTVLLLGNLPEFVPMPDESAGPVQPRIQTAPLSLTQQPLKRGEAGPRVGKLQAELRELGFFPMAATPPYFGMSTHAALCNFQKVWGLIPDGIVGPTTQGAIDEALRRHRNSPVRRPMSYTVRPGDSLLRIAHALMGDANRWREILEYNHLKDPNMIVPGMTLKIPPAIAR</sequence>
<dbReference type="SMART" id="SM00257">
    <property type="entry name" value="LysM"/>
    <property type="match status" value="1"/>
</dbReference>
<reference evidence="2 3" key="1">
    <citation type="submission" date="2019-03" db="EMBL/GenBank/DDBJ databases">
        <title>Lake Tanganyika Metagenome-Assembled Genomes (MAGs).</title>
        <authorList>
            <person name="Tran P."/>
        </authorList>
    </citation>
    <scope>NUCLEOTIDE SEQUENCE [LARGE SCALE GENOMIC DNA]</scope>
    <source>
        <strain evidence="2">K_DeepCast_65m_m2_236</strain>
    </source>
</reference>
<dbReference type="PROSITE" id="PS51782">
    <property type="entry name" value="LYSM"/>
    <property type="match status" value="1"/>
</dbReference>
<dbReference type="PANTHER" id="PTHR34700">
    <property type="entry name" value="POTASSIUM BINDING PROTEIN KBP"/>
    <property type="match status" value="1"/>
</dbReference>
<dbReference type="Proteomes" id="UP000703893">
    <property type="component" value="Unassembled WGS sequence"/>
</dbReference>
<protein>
    <submittedName>
        <fullName evidence="2">LysM peptidoglycan-binding domain-containing protein</fullName>
    </submittedName>
</protein>
<comment type="caution">
    <text evidence="2">The sequence shown here is derived from an EMBL/GenBank/DDBJ whole genome shotgun (WGS) entry which is preliminary data.</text>
</comment>
<name>A0A937X694_9BACT</name>
<organism evidence="2 3">
    <name type="scientific">Candidatus Tanganyikabacteria bacterium</name>
    <dbReference type="NCBI Taxonomy" id="2961651"/>
    <lineage>
        <taxon>Bacteria</taxon>
        <taxon>Bacillati</taxon>
        <taxon>Candidatus Sericytochromatia</taxon>
        <taxon>Candidatus Tanganyikabacteria</taxon>
    </lineage>
</organism>